<proteinExistence type="predicted"/>
<dbReference type="InterPro" id="IPR011057">
    <property type="entry name" value="Mss4-like_sf"/>
</dbReference>
<feature type="region of interest" description="Disordered" evidence="7">
    <location>
        <begin position="48"/>
        <end position="78"/>
    </location>
</feature>
<evidence type="ECO:0000256" key="5">
    <source>
        <dbReference type="ARBA" id="ARBA00023002"/>
    </source>
</evidence>
<evidence type="ECO:0000256" key="3">
    <source>
        <dbReference type="ARBA" id="ARBA00022723"/>
    </source>
</evidence>
<dbReference type="GO" id="GO:0046872">
    <property type="term" value="F:metal ion binding"/>
    <property type="evidence" value="ECO:0007669"/>
    <property type="project" value="UniProtKB-KW"/>
</dbReference>
<dbReference type="Pfam" id="PF01641">
    <property type="entry name" value="SelR"/>
    <property type="match status" value="1"/>
</dbReference>
<gene>
    <name evidence="9" type="primary">msrB_2</name>
    <name evidence="9" type="ORF">Pla52o_17980</name>
</gene>
<dbReference type="InterPro" id="IPR028427">
    <property type="entry name" value="Met_Sox_Rdtase_MsrB"/>
</dbReference>
<keyword evidence="10" id="KW-1185">Reference proteome</keyword>
<dbReference type="RefSeq" id="WP_231612188.1">
    <property type="nucleotide sequence ID" value="NZ_SJPT01000003.1"/>
</dbReference>
<evidence type="ECO:0000256" key="6">
    <source>
        <dbReference type="ARBA" id="ARBA00048488"/>
    </source>
</evidence>
<evidence type="ECO:0000256" key="7">
    <source>
        <dbReference type="SAM" id="MobiDB-lite"/>
    </source>
</evidence>
<feature type="compositionally biased region" description="Basic and acidic residues" evidence="7">
    <location>
        <begin position="215"/>
        <end position="226"/>
    </location>
</feature>
<dbReference type="GO" id="GO:0030091">
    <property type="term" value="P:protein repair"/>
    <property type="evidence" value="ECO:0007669"/>
    <property type="project" value="InterPro"/>
</dbReference>
<evidence type="ECO:0000256" key="4">
    <source>
        <dbReference type="ARBA" id="ARBA00022833"/>
    </source>
</evidence>
<sequence>MKLTAIFPILLVGCFAGCEMTGSLPQNDSASNESATAPETAAMLVSAPADPVSETSDDAPANAEKEASGDAEGAKDAPFAFNPLNKREAWVILHKGTERAGTGEYTNLKDPGTYICRQCNAPLYTSDSKFESHCGWPSFDDEIKGAVDRHRDADGHRIEIVCSNCGGHLGHVFKGERFTEKNTRHCVNSISMRFVPQGKKAPPVIKAPSAAKEAPTTKDPKVDESK</sequence>
<evidence type="ECO:0000256" key="2">
    <source>
        <dbReference type="ARBA" id="ARBA00012499"/>
    </source>
</evidence>
<feature type="compositionally biased region" description="Basic and acidic residues" evidence="7">
    <location>
        <begin position="63"/>
        <end position="75"/>
    </location>
</feature>
<dbReference type="InterPro" id="IPR002579">
    <property type="entry name" value="Met_Sox_Rdtase_MsrB_dom"/>
</dbReference>
<name>A0A5C6CIF7_9BACT</name>
<accession>A0A5C6CIF7</accession>
<dbReference type="EC" id="1.8.4.12" evidence="2"/>
<dbReference type="SUPFAM" id="SSF51316">
    <property type="entry name" value="Mss4-like"/>
    <property type="match status" value="1"/>
</dbReference>
<dbReference type="AlphaFoldDB" id="A0A5C6CIF7"/>
<protein>
    <recommendedName>
        <fullName evidence="2">peptide-methionine (R)-S-oxide reductase</fullName>
        <ecNumber evidence="2">1.8.4.12</ecNumber>
    </recommendedName>
</protein>
<evidence type="ECO:0000256" key="1">
    <source>
        <dbReference type="ARBA" id="ARBA00001947"/>
    </source>
</evidence>
<feature type="region of interest" description="Disordered" evidence="7">
    <location>
        <begin position="198"/>
        <end position="226"/>
    </location>
</feature>
<evidence type="ECO:0000313" key="10">
    <source>
        <dbReference type="Proteomes" id="UP000316304"/>
    </source>
</evidence>
<keyword evidence="5 9" id="KW-0560">Oxidoreductase</keyword>
<dbReference type="Proteomes" id="UP000316304">
    <property type="component" value="Unassembled WGS sequence"/>
</dbReference>
<organism evidence="9 10">
    <name type="scientific">Novipirellula galeiformis</name>
    <dbReference type="NCBI Taxonomy" id="2528004"/>
    <lineage>
        <taxon>Bacteria</taxon>
        <taxon>Pseudomonadati</taxon>
        <taxon>Planctomycetota</taxon>
        <taxon>Planctomycetia</taxon>
        <taxon>Pirellulales</taxon>
        <taxon>Pirellulaceae</taxon>
        <taxon>Novipirellula</taxon>
    </lineage>
</organism>
<reference evidence="9 10" key="1">
    <citation type="submission" date="2019-02" db="EMBL/GenBank/DDBJ databases">
        <title>Deep-cultivation of Planctomycetes and their phenomic and genomic characterization uncovers novel biology.</title>
        <authorList>
            <person name="Wiegand S."/>
            <person name="Jogler M."/>
            <person name="Boedeker C."/>
            <person name="Pinto D."/>
            <person name="Vollmers J."/>
            <person name="Rivas-Marin E."/>
            <person name="Kohn T."/>
            <person name="Peeters S.H."/>
            <person name="Heuer A."/>
            <person name="Rast P."/>
            <person name="Oberbeckmann S."/>
            <person name="Bunk B."/>
            <person name="Jeske O."/>
            <person name="Meyerdierks A."/>
            <person name="Storesund J.E."/>
            <person name="Kallscheuer N."/>
            <person name="Luecker S."/>
            <person name="Lage O.M."/>
            <person name="Pohl T."/>
            <person name="Merkel B.J."/>
            <person name="Hornburger P."/>
            <person name="Mueller R.-W."/>
            <person name="Bruemmer F."/>
            <person name="Labrenz M."/>
            <person name="Spormann A.M."/>
            <person name="Op Den Camp H."/>
            <person name="Overmann J."/>
            <person name="Amann R."/>
            <person name="Jetten M.S.M."/>
            <person name="Mascher T."/>
            <person name="Medema M.H."/>
            <person name="Devos D.P."/>
            <person name="Kaster A.-K."/>
            <person name="Ovreas L."/>
            <person name="Rohde M."/>
            <person name="Galperin M.Y."/>
            <person name="Jogler C."/>
        </authorList>
    </citation>
    <scope>NUCLEOTIDE SEQUENCE [LARGE SCALE GENOMIC DNA]</scope>
    <source>
        <strain evidence="9 10">Pla52o</strain>
    </source>
</reference>
<dbReference type="GO" id="GO:0033743">
    <property type="term" value="F:peptide-methionine (R)-S-oxide reductase activity"/>
    <property type="evidence" value="ECO:0007669"/>
    <property type="project" value="UniProtKB-EC"/>
</dbReference>
<dbReference type="Gene3D" id="2.170.150.20">
    <property type="entry name" value="Peptide methionine sulfoxide reductase"/>
    <property type="match status" value="1"/>
</dbReference>
<dbReference type="GO" id="GO:0006979">
    <property type="term" value="P:response to oxidative stress"/>
    <property type="evidence" value="ECO:0007669"/>
    <property type="project" value="InterPro"/>
</dbReference>
<dbReference type="NCBIfam" id="NF004036">
    <property type="entry name" value="PRK05508.1"/>
    <property type="match status" value="1"/>
</dbReference>
<comment type="caution">
    <text evidence="9">The sequence shown here is derived from an EMBL/GenBank/DDBJ whole genome shotgun (WGS) entry which is preliminary data.</text>
</comment>
<dbReference type="PANTHER" id="PTHR46081">
    <property type="entry name" value="PEPTIDE METHIONINE SULFOXIDE REDUCTASE 2"/>
    <property type="match status" value="1"/>
</dbReference>
<feature type="domain" description="MsrB" evidence="8">
    <location>
        <begin position="69"/>
        <end position="197"/>
    </location>
</feature>
<dbReference type="PANTHER" id="PTHR46081:SF8">
    <property type="entry name" value="PEPTIDE METHIONINE SULFOXIDE REDUCTASE 2"/>
    <property type="match status" value="1"/>
</dbReference>
<keyword evidence="3" id="KW-0479">Metal-binding</keyword>
<comment type="cofactor">
    <cofactor evidence="1">
        <name>Zn(2+)</name>
        <dbReference type="ChEBI" id="CHEBI:29105"/>
    </cofactor>
</comment>
<evidence type="ECO:0000259" key="8">
    <source>
        <dbReference type="PROSITE" id="PS51790"/>
    </source>
</evidence>
<evidence type="ECO:0000313" key="9">
    <source>
        <dbReference type="EMBL" id="TWU23875.1"/>
    </source>
</evidence>
<dbReference type="EMBL" id="SJPT01000003">
    <property type="protein sequence ID" value="TWU23875.1"/>
    <property type="molecule type" value="Genomic_DNA"/>
</dbReference>
<dbReference type="PROSITE" id="PS51790">
    <property type="entry name" value="MSRB"/>
    <property type="match status" value="1"/>
</dbReference>
<comment type="catalytic activity">
    <reaction evidence="6">
        <text>L-methionyl-[protein] + [thioredoxin]-disulfide + H2O = L-methionyl-(R)-S-oxide-[protein] + [thioredoxin]-dithiol</text>
        <dbReference type="Rhea" id="RHEA:24164"/>
        <dbReference type="Rhea" id="RHEA-COMP:10698"/>
        <dbReference type="Rhea" id="RHEA-COMP:10700"/>
        <dbReference type="Rhea" id="RHEA-COMP:12313"/>
        <dbReference type="Rhea" id="RHEA-COMP:12314"/>
        <dbReference type="ChEBI" id="CHEBI:15377"/>
        <dbReference type="ChEBI" id="CHEBI:16044"/>
        <dbReference type="ChEBI" id="CHEBI:29950"/>
        <dbReference type="ChEBI" id="CHEBI:45764"/>
        <dbReference type="ChEBI" id="CHEBI:50058"/>
        <dbReference type="EC" id="1.8.4.12"/>
    </reaction>
</comment>
<keyword evidence="4" id="KW-0862">Zinc</keyword>